<evidence type="ECO:0000256" key="1">
    <source>
        <dbReference type="SAM" id="Phobius"/>
    </source>
</evidence>
<feature type="transmembrane region" description="Helical" evidence="1">
    <location>
        <begin position="101"/>
        <end position="122"/>
    </location>
</feature>
<feature type="transmembrane region" description="Helical" evidence="1">
    <location>
        <begin position="15"/>
        <end position="39"/>
    </location>
</feature>
<dbReference type="Proteomes" id="UP000253769">
    <property type="component" value="Unassembled WGS sequence"/>
</dbReference>
<name>A0A369WEE4_9GAMM</name>
<evidence type="ECO:0000313" key="3">
    <source>
        <dbReference type="Proteomes" id="UP000253769"/>
    </source>
</evidence>
<proteinExistence type="predicted"/>
<dbReference type="RefSeq" id="WP_114696057.1">
    <property type="nucleotide sequence ID" value="NZ_QQOH01000003.1"/>
</dbReference>
<evidence type="ECO:0000313" key="2">
    <source>
        <dbReference type="EMBL" id="RDE19711.1"/>
    </source>
</evidence>
<feature type="transmembrane region" description="Helical" evidence="1">
    <location>
        <begin position="59"/>
        <end position="80"/>
    </location>
</feature>
<dbReference type="AlphaFoldDB" id="A0A369WEE4"/>
<accession>A0A369WEE4</accession>
<dbReference type="OrthoDB" id="9800207at2"/>
<dbReference type="InterPro" id="IPR007498">
    <property type="entry name" value="PqiA-like"/>
</dbReference>
<dbReference type="EMBL" id="QQOH01000003">
    <property type="protein sequence ID" value="RDE19711.1"/>
    <property type="molecule type" value="Genomic_DNA"/>
</dbReference>
<keyword evidence="1" id="KW-0812">Transmembrane</keyword>
<keyword evidence="3" id="KW-1185">Reference proteome</keyword>
<protein>
    <submittedName>
        <fullName evidence="2">Paraquat-inducible protein A</fullName>
    </submittedName>
</protein>
<comment type="caution">
    <text evidence="2">The sequence shown here is derived from an EMBL/GenBank/DDBJ whole genome shotgun (WGS) entry which is preliminary data.</text>
</comment>
<gene>
    <name evidence="2" type="ORF">DV711_12590</name>
</gene>
<feature type="transmembrane region" description="Helical" evidence="1">
    <location>
        <begin position="128"/>
        <end position="150"/>
    </location>
</feature>
<keyword evidence="1" id="KW-1133">Transmembrane helix</keyword>
<reference evidence="2 3" key="1">
    <citation type="submission" date="2018-07" db="EMBL/GenBank/DDBJ databases">
        <title>Motiliproteus coralliicola sp. nov., a bacterium isolated from Coral.</title>
        <authorList>
            <person name="Wang G."/>
        </authorList>
    </citation>
    <scope>NUCLEOTIDE SEQUENCE [LARGE SCALE GENOMIC DNA]</scope>
    <source>
        <strain evidence="2 3">C34</strain>
    </source>
</reference>
<keyword evidence="1" id="KW-0472">Membrane</keyword>
<organism evidence="2 3">
    <name type="scientific">Motiliproteus coralliicola</name>
    <dbReference type="NCBI Taxonomy" id="2283196"/>
    <lineage>
        <taxon>Bacteria</taxon>
        <taxon>Pseudomonadati</taxon>
        <taxon>Pseudomonadota</taxon>
        <taxon>Gammaproteobacteria</taxon>
        <taxon>Oceanospirillales</taxon>
        <taxon>Oceanospirillaceae</taxon>
        <taxon>Motiliproteus</taxon>
    </lineage>
</organism>
<sequence length="163" mass="18537">MCNFMLRKLLSDNNIWIVSCICFIAGILLPMFTFSKFLIFNDTFSLLGGILHLLKEGEIFLFLVIFAFSILGPIYKLKLIRDLIVEKHNDEAMKLQSLKRLAIVGKWSMADVFIVAILVATIKLGMLASISVHIGIVFFGVSVLLSMLLVQRQMSGYEFRRKE</sequence>
<dbReference type="Pfam" id="PF04403">
    <property type="entry name" value="PqiA"/>
    <property type="match status" value="1"/>
</dbReference>